<dbReference type="AlphaFoldDB" id="A0A0D7EII4"/>
<organism evidence="2 3">
    <name type="scientific">Rhodopseudomonas palustris</name>
    <dbReference type="NCBI Taxonomy" id="1076"/>
    <lineage>
        <taxon>Bacteria</taxon>
        <taxon>Pseudomonadati</taxon>
        <taxon>Pseudomonadota</taxon>
        <taxon>Alphaproteobacteria</taxon>
        <taxon>Hyphomicrobiales</taxon>
        <taxon>Nitrobacteraceae</taxon>
        <taxon>Rhodopseudomonas</taxon>
    </lineage>
</organism>
<feature type="region of interest" description="Disordered" evidence="1">
    <location>
        <begin position="108"/>
        <end position="128"/>
    </location>
</feature>
<protein>
    <recommendedName>
        <fullName evidence="4">TIGR03809 family protein</fullName>
    </recommendedName>
</protein>
<gene>
    <name evidence="2" type="ORF">OO17_17175</name>
</gene>
<evidence type="ECO:0000256" key="1">
    <source>
        <dbReference type="SAM" id="MobiDB-lite"/>
    </source>
</evidence>
<dbReference type="Proteomes" id="UP000032515">
    <property type="component" value="Unassembled WGS sequence"/>
</dbReference>
<comment type="caution">
    <text evidence="2">The sequence shown here is derived from an EMBL/GenBank/DDBJ whole genome shotgun (WGS) entry which is preliminary data.</text>
</comment>
<sequence length="157" mass="18072">MQLTDAARGRLIIERWCTLAEQRLDYLTELFETGRWQRFFGEAAFLENIREAKQAVQTWQGLLNSEASPDNRPIDLSWLGRRSTLPPRAIALPEPPERRPIRIAADNSRARQAPTFEPRPEATVPAPANGRVDQESWQLALDPELLQQRYPLLRNAF</sequence>
<accession>A0A0D7EII4</accession>
<dbReference type="InterPro" id="IPR022268">
    <property type="entry name" value="CHP03809"/>
</dbReference>
<evidence type="ECO:0008006" key="4">
    <source>
        <dbReference type="Google" id="ProtNLM"/>
    </source>
</evidence>
<dbReference type="RefSeq" id="WP_044413612.1">
    <property type="nucleotide sequence ID" value="NZ_JXXE01000344.1"/>
</dbReference>
<proteinExistence type="predicted"/>
<name>A0A0D7EII4_RHOPL</name>
<dbReference type="PATRIC" id="fig|1076.23.peg.3691"/>
<dbReference type="NCBIfam" id="TIGR03809">
    <property type="entry name" value="TIGR03809 family protein"/>
    <property type="match status" value="1"/>
</dbReference>
<dbReference type="EMBL" id="JXXE01000344">
    <property type="protein sequence ID" value="KIZ40654.1"/>
    <property type="molecule type" value="Genomic_DNA"/>
</dbReference>
<dbReference type="OrthoDB" id="8127035at2"/>
<reference evidence="2 3" key="1">
    <citation type="submission" date="2014-11" db="EMBL/GenBank/DDBJ databases">
        <title>Genomics and ecophysiology of heterotrophic nitrogen fixing bacteria isolated from estuarine surface water.</title>
        <authorList>
            <person name="Bentzon-Tilia M."/>
            <person name="Severin I."/>
            <person name="Hansen L.H."/>
            <person name="Riemann L."/>
        </authorList>
    </citation>
    <scope>NUCLEOTIDE SEQUENCE [LARGE SCALE GENOMIC DNA]</scope>
    <source>
        <strain evidence="2 3">BAL398</strain>
    </source>
</reference>
<evidence type="ECO:0000313" key="2">
    <source>
        <dbReference type="EMBL" id="KIZ40654.1"/>
    </source>
</evidence>
<evidence type="ECO:0000313" key="3">
    <source>
        <dbReference type="Proteomes" id="UP000032515"/>
    </source>
</evidence>